<dbReference type="GO" id="GO:0046316">
    <property type="term" value="F:gluconokinase activity"/>
    <property type="evidence" value="ECO:0007669"/>
    <property type="project" value="UniProtKB-EC"/>
</dbReference>
<dbReference type="Gene3D" id="3.40.50.300">
    <property type="entry name" value="P-loop containing nucleotide triphosphate hydrolases"/>
    <property type="match status" value="1"/>
</dbReference>
<dbReference type="Gene3D" id="1.20.5.320">
    <property type="entry name" value="6-Phosphogluconate Dehydrogenase, domain 3"/>
    <property type="match status" value="1"/>
</dbReference>
<comment type="catalytic activity">
    <reaction evidence="16">
        <text>D-gluconate + ATP = 6-phospho-D-gluconate + ADP + H(+)</text>
        <dbReference type="Rhea" id="RHEA:19433"/>
        <dbReference type="ChEBI" id="CHEBI:15378"/>
        <dbReference type="ChEBI" id="CHEBI:18391"/>
        <dbReference type="ChEBI" id="CHEBI:30616"/>
        <dbReference type="ChEBI" id="CHEBI:58759"/>
        <dbReference type="ChEBI" id="CHEBI:456216"/>
        <dbReference type="EC" id="2.7.1.12"/>
    </reaction>
</comment>
<evidence type="ECO:0000313" key="21">
    <source>
        <dbReference type="Proteomes" id="UP001204144"/>
    </source>
</evidence>
<dbReference type="InterPro" id="IPR006114">
    <property type="entry name" value="6PGDH_C"/>
</dbReference>
<evidence type="ECO:0000256" key="12">
    <source>
        <dbReference type="ARBA" id="ARBA00022857"/>
    </source>
</evidence>
<dbReference type="SMART" id="SM01350">
    <property type="entry name" value="6PGD"/>
    <property type="match status" value="1"/>
</dbReference>
<dbReference type="SUPFAM" id="SSF48179">
    <property type="entry name" value="6-phosphogluconate dehydrogenase C-terminal domain-like"/>
    <property type="match status" value="1"/>
</dbReference>
<dbReference type="Gene3D" id="1.10.1040.10">
    <property type="entry name" value="N-(1-d-carboxylethyl)-l-norvaline Dehydrogenase, domain 2"/>
    <property type="match status" value="1"/>
</dbReference>
<dbReference type="GO" id="GO:0004616">
    <property type="term" value="F:phosphogluconate dehydrogenase (decarboxylating) activity"/>
    <property type="evidence" value="ECO:0007669"/>
    <property type="project" value="UniProtKB-EC"/>
</dbReference>
<dbReference type="InterPro" id="IPR006001">
    <property type="entry name" value="Therm_gnt_kin"/>
</dbReference>
<evidence type="ECO:0000256" key="10">
    <source>
        <dbReference type="ARBA" id="ARBA00022777"/>
    </source>
</evidence>
<evidence type="ECO:0000256" key="3">
    <source>
        <dbReference type="ARBA" id="ARBA00004874"/>
    </source>
</evidence>
<evidence type="ECO:0000256" key="17">
    <source>
        <dbReference type="ARBA" id="ARBA00048640"/>
    </source>
</evidence>
<evidence type="ECO:0000313" key="20">
    <source>
        <dbReference type="EMBL" id="MCP9761322.1"/>
    </source>
</evidence>
<dbReference type="GO" id="GO:0005524">
    <property type="term" value="F:ATP binding"/>
    <property type="evidence" value="ECO:0007669"/>
    <property type="project" value="UniProtKB-KW"/>
</dbReference>
<dbReference type="PANTHER" id="PTHR11811">
    <property type="entry name" value="6-PHOSPHOGLUCONATE DEHYDROGENASE"/>
    <property type="match status" value="1"/>
</dbReference>
<keyword evidence="11" id="KW-0067">ATP-binding</keyword>
<evidence type="ECO:0000256" key="5">
    <source>
        <dbReference type="ARBA" id="ARBA00008420"/>
    </source>
</evidence>
<comment type="pathway">
    <text evidence="3 18">Carbohydrate degradation; pentose phosphate pathway; D-ribulose 5-phosphate from D-glucose 6-phosphate (oxidative stage): step 3/3.</text>
</comment>
<dbReference type="GO" id="GO:0019521">
    <property type="term" value="P:D-gluconate metabolic process"/>
    <property type="evidence" value="ECO:0007669"/>
    <property type="project" value="UniProtKB-KW"/>
</dbReference>
<keyword evidence="13 18" id="KW-0560">Oxidoreductase</keyword>
<dbReference type="InterPro" id="IPR006115">
    <property type="entry name" value="6PGDH_NADP-bd"/>
</dbReference>
<dbReference type="SUPFAM" id="SSF52540">
    <property type="entry name" value="P-loop containing nucleoside triphosphate hydrolases"/>
    <property type="match status" value="1"/>
</dbReference>
<dbReference type="InterPro" id="IPR006113">
    <property type="entry name" value="6PGDH_Gnd/GntZ"/>
</dbReference>
<comment type="pathway">
    <text evidence="2">Carbohydrate acid metabolism.</text>
</comment>
<keyword evidence="14 18" id="KW-0311">Gluconate utilization</keyword>
<evidence type="ECO:0000256" key="6">
    <source>
        <dbReference type="ARBA" id="ARBA00011738"/>
    </source>
</evidence>
<dbReference type="FunFam" id="3.40.50.300:FF:000522">
    <property type="entry name" value="Gluconokinase"/>
    <property type="match status" value="1"/>
</dbReference>
<name>A0AAE3GYE7_9BACT</name>
<dbReference type="FunFam" id="1.10.1040.10:FF:000032">
    <property type="entry name" value="6-phosphogluconate dehydrogenase, decarboxylating"/>
    <property type="match status" value="1"/>
</dbReference>
<organism evidence="20 21">
    <name type="scientific">Lacihabitans soyangensis</name>
    <dbReference type="NCBI Taxonomy" id="869394"/>
    <lineage>
        <taxon>Bacteria</taxon>
        <taxon>Pseudomonadati</taxon>
        <taxon>Bacteroidota</taxon>
        <taxon>Cytophagia</taxon>
        <taxon>Cytophagales</taxon>
        <taxon>Leadbetterellaceae</taxon>
        <taxon>Lacihabitans</taxon>
    </lineage>
</organism>
<dbReference type="AlphaFoldDB" id="A0AAE3GYE7"/>
<comment type="subunit">
    <text evidence="6">Homodimer.</text>
</comment>
<keyword evidence="21" id="KW-1185">Reference proteome</keyword>
<evidence type="ECO:0000256" key="8">
    <source>
        <dbReference type="ARBA" id="ARBA00022679"/>
    </source>
</evidence>
<accession>A0AAE3GYE7</accession>
<feature type="domain" description="6-phosphogluconate dehydrogenase C-terminal" evidence="19">
    <location>
        <begin position="339"/>
        <end position="619"/>
    </location>
</feature>
<dbReference type="NCBIfam" id="TIGR01313">
    <property type="entry name" value="therm_gnt_kin"/>
    <property type="match status" value="1"/>
</dbReference>
<evidence type="ECO:0000259" key="19">
    <source>
        <dbReference type="SMART" id="SM01350"/>
    </source>
</evidence>
<comment type="similarity">
    <text evidence="5">Belongs to the gluconokinase GntK/GntV family.</text>
</comment>
<evidence type="ECO:0000256" key="4">
    <source>
        <dbReference type="ARBA" id="ARBA00008419"/>
    </source>
</evidence>
<dbReference type="InterPro" id="IPR031322">
    <property type="entry name" value="Shikimate/glucono_kinase"/>
</dbReference>
<evidence type="ECO:0000256" key="11">
    <source>
        <dbReference type="ARBA" id="ARBA00022840"/>
    </source>
</evidence>
<evidence type="ECO:0000256" key="13">
    <source>
        <dbReference type="ARBA" id="ARBA00023002"/>
    </source>
</evidence>
<keyword evidence="10" id="KW-0418">Kinase</keyword>
<dbReference type="PRINTS" id="PR00076">
    <property type="entry name" value="6PGDHDRGNASE"/>
</dbReference>
<evidence type="ECO:0000256" key="1">
    <source>
        <dbReference type="ARBA" id="ARBA00002526"/>
    </source>
</evidence>
<evidence type="ECO:0000256" key="9">
    <source>
        <dbReference type="ARBA" id="ARBA00022741"/>
    </source>
</evidence>
<dbReference type="EMBL" id="RJUF01000001">
    <property type="protein sequence ID" value="MCP9761322.1"/>
    <property type="molecule type" value="Genomic_DNA"/>
</dbReference>
<dbReference type="NCBIfam" id="TIGR00873">
    <property type="entry name" value="gnd"/>
    <property type="match status" value="1"/>
</dbReference>
<evidence type="ECO:0000256" key="14">
    <source>
        <dbReference type="ARBA" id="ARBA00023064"/>
    </source>
</evidence>
<comment type="function">
    <text evidence="1">Catalyzes the oxidative decarboxylation of 6-phosphogluconate to ribulose 5-phosphate and CO(2), with concomitant reduction of NADP to NADPH.</text>
</comment>
<dbReference type="GO" id="GO:0006098">
    <property type="term" value="P:pentose-phosphate shunt"/>
    <property type="evidence" value="ECO:0007669"/>
    <property type="project" value="UniProtKB-KW"/>
</dbReference>
<dbReference type="InterPro" id="IPR036291">
    <property type="entry name" value="NAD(P)-bd_dom_sf"/>
</dbReference>
<dbReference type="EC" id="1.1.1.44" evidence="18"/>
<dbReference type="SUPFAM" id="SSF51735">
    <property type="entry name" value="NAD(P)-binding Rossmann-fold domains"/>
    <property type="match status" value="1"/>
</dbReference>
<evidence type="ECO:0000256" key="15">
    <source>
        <dbReference type="ARBA" id="ARBA00023126"/>
    </source>
</evidence>
<keyword evidence="12 18" id="KW-0521">NADP</keyword>
<reference evidence="20 21" key="1">
    <citation type="submission" date="2018-11" db="EMBL/GenBank/DDBJ databases">
        <title>Novel bacteria species description.</title>
        <authorList>
            <person name="Han J.-H."/>
        </authorList>
    </citation>
    <scope>NUCLEOTIDE SEQUENCE [LARGE SCALE GENOMIC DNA]</scope>
    <source>
        <strain evidence="20 21">KCTC23259</strain>
    </source>
</reference>
<keyword evidence="15 18" id="KW-0570">Pentose shunt</keyword>
<dbReference type="PROSITE" id="PS00461">
    <property type="entry name" value="6PGD"/>
    <property type="match status" value="1"/>
</dbReference>
<dbReference type="Gene3D" id="3.40.50.720">
    <property type="entry name" value="NAD(P)-binding Rossmann-like Domain"/>
    <property type="match status" value="1"/>
</dbReference>
<dbReference type="Proteomes" id="UP001204144">
    <property type="component" value="Unassembled WGS sequence"/>
</dbReference>
<dbReference type="CDD" id="cd02021">
    <property type="entry name" value="GntK"/>
    <property type="match status" value="1"/>
</dbReference>
<dbReference type="GO" id="GO:0050661">
    <property type="term" value="F:NADP binding"/>
    <property type="evidence" value="ECO:0007669"/>
    <property type="project" value="InterPro"/>
</dbReference>
<dbReference type="InterPro" id="IPR008927">
    <property type="entry name" value="6-PGluconate_DH-like_C_sf"/>
</dbReference>
<gene>
    <name evidence="20" type="primary">gndA</name>
    <name evidence="20" type="ORF">EGI31_00030</name>
</gene>
<comment type="catalytic activity">
    <reaction evidence="17 18">
        <text>6-phospho-D-gluconate + NADP(+) = D-ribulose 5-phosphate + CO2 + NADPH</text>
        <dbReference type="Rhea" id="RHEA:10116"/>
        <dbReference type="ChEBI" id="CHEBI:16526"/>
        <dbReference type="ChEBI" id="CHEBI:57783"/>
        <dbReference type="ChEBI" id="CHEBI:58121"/>
        <dbReference type="ChEBI" id="CHEBI:58349"/>
        <dbReference type="ChEBI" id="CHEBI:58759"/>
        <dbReference type="EC" id="1.1.1.44"/>
    </reaction>
</comment>
<keyword evidence="9" id="KW-0547">Nucleotide-binding</keyword>
<evidence type="ECO:0000256" key="18">
    <source>
        <dbReference type="RuleBase" id="RU000485"/>
    </source>
</evidence>
<dbReference type="InterPro" id="IPR006183">
    <property type="entry name" value="Pgluconate_DH"/>
</dbReference>
<comment type="caution">
    <text evidence="20">The sequence shown here is derived from an EMBL/GenBank/DDBJ whole genome shotgun (WGS) entry which is preliminary data.</text>
</comment>
<comment type="similarity">
    <text evidence="4 18">Belongs to the 6-phosphogluconate dehydrogenase family.</text>
</comment>
<dbReference type="InterPro" id="IPR006184">
    <property type="entry name" value="6PGdom_BS"/>
</dbReference>
<dbReference type="InterPro" id="IPR013328">
    <property type="entry name" value="6PGD_dom2"/>
</dbReference>
<keyword evidence="8" id="KW-0808">Transferase</keyword>
<evidence type="ECO:0000256" key="2">
    <source>
        <dbReference type="ARBA" id="ARBA00004761"/>
    </source>
</evidence>
<protein>
    <recommendedName>
        <fullName evidence="7 18">6-phosphogluconate dehydrogenase, decarboxylating</fullName>
        <ecNumber evidence="18">1.1.1.44</ecNumber>
    </recommendedName>
</protein>
<dbReference type="Pfam" id="PF01202">
    <property type="entry name" value="SKI"/>
    <property type="match status" value="1"/>
</dbReference>
<dbReference type="Pfam" id="PF00393">
    <property type="entry name" value="6PGD"/>
    <property type="match status" value="1"/>
</dbReference>
<evidence type="ECO:0000256" key="7">
    <source>
        <dbReference type="ARBA" id="ARBA00018193"/>
    </source>
</evidence>
<proteinExistence type="inferred from homology"/>
<dbReference type="Pfam" id="PF03446">
    <property type="entry name" value="NAD_binding_2"/>
    <property type="match status" value="1"/>
</dbReference>
<sequence>MGVSGSGKTTLGLQLSEKLGLEFYDGDHFHSETNIAKMSAGNPLTDEDRFEWLESINEAAQKLVADKKSGIFACSALKEKYRILLSKNIENEIVFVYLKGTKDVIQARMNARKGHFMPSQLLDSQFNTLEEPQNAHEIDLTKSPEEMIQETLEKISLSEFGLVGLGVMGKSLARNLANNGVQLSLFNRFVEDKEVKVAEKFIESHDELNSAKGFEDLEKFCKSLQTPRKIFLMIKAGVETDEFIEKIKPYLQKGDILIDGGNSHFKDTKRRMDYLAESGLHFIGTGVSGGEEGALKGPSIMPSGDAAAYKNIERFLNKIAAKDKNGGNCCTYIGPDGSGHFIKMVHNGVEYAEMQQIAEVYALLRYKNGLNPDEISEIFHQWNAGELKSYLLEISAKILTKKENEKWLIDIILDQAGNKGTGNWTTVTATEMGIPATLITSALFARYVSTVREKYLNVPSNTEFESKPLDLGIVAKAYALARILNHQQGFGLIKTVSDEYNWSLNLSEIARIWTNGCIIRSTLMENIQEYFESAEDLFDVIEIKQQIVEFKGDLKRFCIAAMEAELPIPCMISANDYINTLNQDVHTANMIQAQRDFFGAHTYQRIDAERGKFFHTIWE</sequence>
<evidence type="ECO:0000256" key="16">
    <source>
        <dbReference type="ARBA" id="ARBA00048090"/>
    </source>
</evidence>
<dbReference type="InterPro" id="IPR027417">
    <property type="entry name" value="P-loop_NTPase"/>
</dbReference>
<dbReference type="NCBIfam" id="NF006765">
    <property type="entry name" value="PRK09287.1"/>
    <property type="match status" value="1"/>
</dbReference>